<protein>
    <recommendedName>
        <fullName evidence="3">DNA-binding protein</fullName>
    </recommendedName>
</protein>
<gene>
    <name evidence="1" type="ORF">GL263_03845</name>
</gene>
<dbReference type="Proteomes" id="UP000766698">
    <property type="component" value="Unassembled WGS sequence"/>
</dbReference>
<evidence type="ECO:0000313" key="1">
    <source>
        <dbReference type="EMBL" id="MBB1242709.1"/>
    </source>
</evidence>
<organism evidence="1 2">
    <name type="scientific">Streptomyces durbertensis</name>
    <dbReference type="NCBI Taxonomy" id="2448886"/>
    <lineage>
        <taxon>Bacteria</taxon>
        <taxon>Bacillati</taxon>
        <taxon>Actinomycetota</taxon>
        <taxon>Actinomycetes</taxon>
        <taxon>Kitasatosporales</taxon>
        <taxon>Streptomycetaceae</taxon>
        <taxon>Streptomyces</taxon>
    </lineage>
</organism>
<evidence type="ECO:0000313" key="2">
    <source>
        <dbReference type="Proteomes" id="UP000766698"/>
    </source>
</evidence>
<accession>A0ABR6EBJ5</accession>
<proteinExistence type="predicted"/>
<dbReference type="EMBL" id="WMLF01000032">
    <property type="protein sequence ID" value="MBB1242709.1"/>
    <property type="molecule type" value="Genomic_DNA"/>
</dbReference>
<evidence type="ECO:0008006" key="3">
    <source>
        <dbReference type="Google" id="ProtNLM"/>
    </source>
</evidence>
<reference evidence="2" key="1">
    <citation type="journal article" date="2020" name="Syst. Appl. Microbiol.">
        <title>Streptomyces alkaliterrae sp. nov., isolated from an alkaline soil, and emended descriptions of Streptomyces alkaliphilus, Streptomyces calidiresistens and Streptomyces durbertensis.</title>
        <authorList>
            <person name="Swiecimska M."/>
            <person name="Golinska P."/>
            <person name="Nouioui I."/>
            <person name="Wypij M."/>
            <person name="Rai M."/>
            <person name="Sangal V."/>
            <person name="Goodfellow M."/>
        </authorList>
    </citation>
    <scope>NUCLEOTIDE SEQUENCE [LARGE SCALE GENOMIC DNA]</scope>
    <source>
        <strain evidence="2">DSM 104538</strain>
    </source>
</reference>
<comment type="caution">
    <text evidence="1">The sequence shown here is derived from an EMBL/GenBank/DDBJ whole genome shotgun (WGS) entry which is preliminary data.</text>
</comment>
<dbReference type="RefSeq" id="WP_182854132.1">
    <property type="nucleotide sequence ID" value="NZ_WMLF01000032.1"/>
</dbReference>
<sequence>MSTDPAHHDDHQEQLLVPLAAEDVAALGSDSEQLAALFAAALHGLALLRTGRASAAELAAAIEGTTGLLERLEAVRDASLRQPAAKDVSHADLAKAMHLESRATAQSRRRTLLKKPVSDLERWATGTTD</sequence>
<name>A0ABR6EBJ5_9ACTN</name>
<keyword evidence="2" id="KW-1185">Reference proteome</keyword>